<dbReference type="InterPro" id="IPR052944">
    <property type="entry name" value="Sporulation_related"/>
</dbReference>
<organism evidence="2 3">
    <name type="scientific">Natronosalvus hydrolyticus</name>
    <dbReference type="NCBI Taxonomy" id="2979988"/>
    <lineage>
        <taxon>Archaea</taxon>
        <taxon>Methanobacteriati</taxon>
        <taxon>Methanobacteriota</taxon>
        <taxon>Stenosarchaea group</taxon>
        <taxon>Halobacteria</taxon>
        <taxon>Halobacteriales</taxon>
        <taxon>Natrialbaceae</taxon>
        <taxon>Natronosalvus</taxon>
    </lineage>
</organism>
<dbReference type="Proteomes" id="UP001321047">
    <property type="component" value="Unassembled WGS sequence"/>
</dbReference>
<dbReference type="Gene3D" id="2.50.20.10">
    <property type="entry name" value="Lipoprotein localisation LolA/LolB/LppX"/>
    <property type="match status" value="1"/>
</dbReference>
<comment type="caution">
    <text evidence="2">The sequence shown here is derived from an EMBL/GenBank/DDBJ whole genome shotgun (WGS) entry which is preliminary data.</text>
</comment>
<accession>A0AAP2ZBX4</accession>
<proteinExistence type="predicted"/>
<protein>
    <recommendedName>
        <fullName evidence="4">Outer membrane lipoprotein carrier protein LolA</fullName>
    </recommendedName>
</protein>
<dbReference type="EMBL" id="JAOPJZ010000043">
    <property type="protein sequence ID" value="MCU4754427.1"/>
    <property type="molecule type" value="Genomic_DNA"/>
</dbReference>
<sequence>MKRGRVLTLAIALLVIVVLAGCTTFVSSDTEPDPELLLEDALSGSEASELIGERSVVFEDSARNYTTTERVWIRPPAEERTELLESEGIEGATPGDVTIQNATTFWRVFDDGEEIERYDIEPTNERTPESDTDVAKDLEQYSISYEGTDTVANRSVHVIEYEPKDETVETGIGFLVGDTQYVYPLETAATPETDFQGGTLWIDTEQHYPLKTQERYTDPDGTTLEVTSTFESVTFDVEIGDEKFEPPATETQPDESTPPAEDEPAITGYVEFDDRANAEEQIPFTLPEATFPDFERVELAADGFDGVVTAHKTYESDEHLLWFSVSDGDLRGEDPDAEGVGPMNATVETAYDLTLVTWDCGELTYQLSSELGEETLLEFAASVGCQ</sequence>
<dbReference type="PROSITE" id="PS51257">
    <property type="entry name" value="PROKAR_LIPOPROTEIN"/>
    <property type="match status" value="1"/>
</dbReference>
<dbReference type="RefSeq" id="WP_342810728.1">
    <property type="nucleotide sequence ID" value="NZ_JAOPJZ010000043.1"/>
</dbReference>
<name>A0AAP2ZBX4_9EURY</name>
<evidence type="ECO:0000256" key="1">
    <source>
        <dbReference type="SAM" id="MobiDB-lite"/>
    </source>
</evidence>
<reference evidence="2 3" key="1">
    <citation type="submission" date="2022-09" db="EMBL/GenBank/DDBJ databases">
        <title>Enrichment on poylsaccharides allowed isolation of novel metabolic and taxonomic groups of Haloarchaea.</title>
        <authorList>
            <person name="Sorokin D.Y."/>
            <person name="Elcheninov A.G."/>
            <person name="Khizhniak T.V."/>
            <person name="Kolganova T.V."/>
            <person name="Kublanov I.V."/>
        </authorList>
    </citation>
    <scope>NUCLEOTIDE SEQUENCE [LARGE SCALE GENOMIC DNA]</scope>
    <source>
        <strain evidence="2 3">AArc-curdl1</strain>
    </source>
</reference>
<feature type="region of interest" description="Disordered" evidence="1">
    <location>
        <begin position="239"/>
        <end position="264"/>
    </location>
</feature>
<gene>
    <name evidence="2" type="ORF">OB919_21060</name>
</gene>
<dbReference type="PANTHER" id="PTHR37507:SF2">
    <property type="entry name" value="SPORULATION PROTEIN YDCC"/>
    <property type="match status" value="1"/>
</dbReference>
<evidence type="ECO:0000313" key="3">
    <source>
        <dbReference type="Proteomes" id="UP001321047"/>
    </source>
</evidence>
<evidence type="ECO:0008006" key="4">
    <source>
        <dbReference type="Google" id="ProtNLM"/>
    </source>
</evidence>
<dbReference type="AlphaFoldDB" id="A0AAP2ZBX4"/>
<keyword evidence="3" id="KW-1185">Reference proteome</keyword>
<evidence type="ECO:0000313" key="2">
    <source>
        <dbReference type="EMBL" id="MCU4754427.1"/>
    </source>
</evidence>
<dbReference type="PANTHER" id="PTHR37507">
    <property type="entry name" value="SPORULATION PROTEIN YDCC"/>
    <property type="match status" value="1"/>
</dbReference>